<dbReference type="FunFam" id="3.40.50.620:FF:000130">
    <property type="entry name" value="Cysteine--tRNA ligase"/>
    <property type="match status" value="1"/>
</dbReference>
<evidence type="ECO:0000256" key="5">
    <source>
        <dbReference type="ARBA" id="ARBA00022598"/>
    </source>
</evidence>
<dbReference type="InterPro" id="IPR056411">
    <property type="entry name" value="CysS_C"/>
</dbReference>
<dbReference type="InterPro" id="IPR009080">
    <property type="entry name" value="tRNAsynth_Ia_anticodon-bd"/>
</dbReference>
<organism evidence="16 17">
    <name type="scientific">Marispirochaeta aestuarii</name>
    <dbReference type="NCBI Taxonomy" id="1963862"/>
    <lineage>
        <taxon>Bacteria</taxon>
        <taxon>Pseudomonadati</taxon>
        <taxon>Spirochaetota</taxon>
        <taxon>Spirochaetia</taxon>
        <taxon>Spirochaetales</taxon>
        <taxon>Spirochaetaceae</taxon>
        <taxon>Marispirochaeta</taxon>
    </lineage>
</organism>
<comment type="cofactor">
    <cofactor evidence="13">
        <name>Zn(2+)</name>
        <dbReference type="ChEBI" id="CHEBI:29105"/>
    </cofactor>
    <text evidence="13">Binds 1 zinc ion per subunit.</text>
</comment>
<keyword evidence="8 13" id="KW-0862">Zinc</keyword>
<dbReference type="CDD" id="cd00672">
    <property type="entry name" value="CysRS_core"/>
    <property type="match status" value="1"/>
</dbReference>
<dbReference type="Pfam" id="PF01406">
    <property type="entry name" value="tRNA-synt_1e"/>
    <property type="match status" value="1"/>
</dbReference>
<keyword evidence="17" id="KW-1185">Reference proteome</keyword>
<dbReference type="PANTHER" id="PTHR10890:SF3">
    <property type="entry name" value="CYSTEINE--TRNA LIGASE, CYTOPLASMIC"/>
    <property type="match status" value="1"/>
</dbReference>
<comment type="caution">
    <text evidence="16">The sequence shown here is derived from an EMBL/GenBank/DDBJ whole genome shotgun (WGS) entry which is preliminary data.</text>
</comment>
<feature type="short sequence motif" description="'HIGH' region" evidence="13">
    <location>
        <begin position="31"/>
        <end position="41"/>
    </location>
</feature>
<dbReference type="EMBL" id="MWQY01000019">
    <property type="protein sequence ID" value="ORC32813.1"/>
    <property type="molecule type" value="Genomic_DNA"/>
</dbReference>
<dbReference type="HAMAP" id="MF_00041">
    <property type="entry name" value="Cys_tRNA_synth"/>
    <property type="match status" value="1"/>
</dbReference>
<evidence type="ECO:0000256" key="12">
    <source>
        <dbReference type="ARBA" id="ARBA00047398"/>
    </source>
</evidence>
<dbReference type="PRINTS" id="PR00983">
    <property type="entry name" value="TRNASYNTHCYS"/>
</dbReference>
<dbReference type="NCBIfam" id="TIGR00435">
    <property type="entry name" value="cysS"/>
    <property type="match status" value="1"/>
</dbReference>
<keyword evidence="11 13" id="KW-0030">Aminoacyl-tRNA synthetase</keyword>
<dbReference type="SUPFAM" id="SSF52374">
    <property type="entry name" value="Nucleotidylyl transferase"/>
    <property type="match status" value="1"/>
</dbReference>
<feature type="binding site" evidence="13">
    <location>
        <position position="29"/>
    </location>
    <ligand>
        <name>Zn(2+)</name>
        <dbReference type="ChEBI" id="CHEBI:29105"/>
    </ligand>
</feature>
<dbReference type="STRING" id="1963862.B4O97_15275"/>
<accession>A0A1Y1RVU8</accession>
<evidence type="ECO:0000256" key="13">
    <source>
        <dbReference type="HAMAP-Rule" id="MF_00041"/>
    </source>
</evidence>
<dbReference type="PANTHER" id="PTHR10890">
    <property type="entry name" value="CYSTEINYL-TRNA SYNTHETASE"/>
    <property type="match status" value="1"/>
</dbReference>
<dbReference type="Gene3D" id="3.40.50.620">
    <property type="entry name" value="HUPs"/>
    <property type="match status" value="1"/>
</dbReference>
<evidence type="ECO:0000256" key="6">
    <source>
        <dbReference type="ARBA" id="ARBA00022723"/>
    </source>
</evidence>
<evidence type="ECO:0000259" key="15">
    <source>
        <dbReference type="Pfam" id="PF23493"/>
    </source>
</evidence>
<dbReference type="GO" id="GO:0005524">
    <property type="term" value="F:ATP binding"/>
    <property type="evidence" value="ECO:0007669"/>
    <property type="project" value="UniProtKB-UniRule"/>
</dbReference>
<evidence type="ECO:0000259" key="14">
    <source>
        <dbReference type="Pfam" id="PF01406"/>
    </source>
</evidence>
<dbReference type="OrthoDB" id="9815130at2"/>
<evidence type="ECO:0000313" key="16">
    <source>
        <dbReference type="EMBL" id="ORC32813.1"/>
    </source>
</evidence>
<evidence type="ECO:0000256" key="3">
    <source>
        <dbReference type="ARBA" id="ARBA00011245"/>
    </source>
</evidence>
<evidence type="ECO:0000256" key="7">
    <source>
        <dbReference type="ARBA" id="ARBA00022741"/>
    </source>
</evidence>
<dbReference type="GO" id="GO:0005829">
    <property type="term" value="C:cytosol"/>
    <property type="evidence" value="ECO:0007669"/>
    <property type="project" value="TreeGrafter"/>
</dbReference>
<sequence>MALQFFNSYTRTLEEFIPLKDKTVSFYACGPTVYNYAHIGNLRAYVFEDVLRRTLEYLGYSVEHVMNITDVGHLTDDGDEGEDKMVKRSRESGRSVWDIAQFYTDAFFQDTDRLNIRRPSVACAATEHVDDMIALIRRLEEKGFTYTAGGNVYFDTSKFTDYGRMALLDRQEQQAGARVDVDENKRHPRDFVLWFTQSKYENHIMLWDSPWGRGYPGWHIECSAMSMKYLGEQFDIHCGGIDHIPVHHTNEIAQSEAATGKQWVRYWLHNEFLLMDSGKMSKSKGGFLTLQSLIDEGYDPLDYRYFLLGAHYRTQLRFSFDNLKSARSARISLVERIRELLGSGAAAGDVSALSERGMAYREAFRSDLEADLNTPRALATVWTLMKDKELAGEEALTLLYDFDQVLGLRLCEVKAPGEYVLSAEEKSLLEERNTARKEKNFARADEIRDYFSSKGLVLKDTSEGTVVKPAEV</sequence>
<dbReference type="Proteomes" id="UP000192343">
    <property type="component" value="Unassembled WGS sequence"/>
</dbReference>
<evidence type="ECO:0000256" key="11">
    <source>
        <dbReference type="ARBA" id="ARBA00023146"/>
    </source>
</evidence>
<comment type="similarity">
    <text evidence="2 13">Belongs to the class-I aminoacyl-tRNA synthetase family.</text>
</comment>
<protein>
    <recommendedName>
        <fullName evidence="13">Cysteine--tRNA ligase</fullName>
        <ecNumber evidence="13">6.1.1.16</ecNumber>
    </recommendedName>
    <alternativeName>
        <fullName evidence="13">Cysteinyl-tRNA synthetase</fullName>
        <shortName evidence="13">CysRS</shortName>
    </alternativeName>
</protein>
<evidence type="ECO:0000256" key="4">
    <source>
        <dbReference type="ARBA" id="ARBA00022490"/>
    </source>
</evidence>
<comment type="subcellular location">
    <subcellularLocation>
        <location evidence="1 13">Cytoplasm</location>
    </subcellularLocation>
</comment>
<dbReference type="SUPFAM" id="SSF47323">
    <property type="entry name" value="Anticodon-binding domain of a subclass of class I aminoacyl-tRNA synthetases"/>
    <property type="match status" value="1"/>
</dbReference>
<comment type="catalytic activity">
    <reaction evidence="12 13">
        <text>tRNA(Cys) + L-cysteine + ATP = L-cysteinyl-tRNA(Cys) + AMP + diphosphate</text>
        <dbReference type="Rhea" id="RHEA:17773"/>
        <dbReference type="Rhea" id="RHEA-COMP:9661"/>
        <dbReference type="Rhea" id="RHEA-COMP:9679"/>
        <dbReference type="ChEBI" id="CHEBI:30616"/>
        <dbReference type="ChEBI" id="CHEBI:33019"/>
        <dbReference type="ChEBI" id="CHEBI:35235"/>
        <dbReference type="ChEBI" id="CHEBI:78442"/>
        <dbReference type="ChEBI" id="CHEBI:78517"/>
        <dbReference type="ChEBI" id="CHEBI:456215"/>
        <dbReference type="EC" id="6.1.1.16"/>
    </reaction>
</comment>
<evidence type="ECO:0000313" key="17">
    <source>
        <dbReference type="Proteomes" id="UP000192343"/>
    </source>
</evidence>
<dbReference type="Pfam" id="PF23493">
    <property type="entry name" value="CysS_C"/>
    <property type="match status" value="1"/>
</dbReference>
<dbReference type="InterPro" id="IPR014729">
    <property type="entry name" value="Rossmann-like_a/b/a_fold"/>
</dbReference>
<keyword evidence="6 13" id="KW-0479">Metal-binding</keyword>
<dbReference type="InterPro" id="IPR024909">
    <property type="entry name" value="Cys-tRNA/MSH_ligase"/>
</dbReference>
<evidence type="ECO:0000256" key="2">
    <source>
        <dbReference type="ARBA" id="ARBA00005594"/>
    </source>
</evidence>
<feature type="binding site" evidence="13">
    <location>
        <position position="282"/>
    </location>
    <ligand>
        <name>ATP</name>
        <dbReference type="ChEBI" id="CHEBI:30616"/>
    </ligand>
</feature>
<proteinExistence type="inferred from homology"/>
<keyword evidence="9 13" id="KW-0067">ATP-binding</keyword>
<feature type="domain" description="Cysteinyl-tRNA ligase anticodon binding" evidence="15">
    <location>
        <begin position="421"/>
        <end position="462"/>
    </location>
</feature>
<gene>
    <name evidence="13" type="primary">cysS</name>
    <name evidence="16" type="ORF">B4O97_15275</name>
</gene>
<dbReference type="InterPro" id="IPR015803">
    <property type="entry name" value="Cys-tRNA-ligase"/>
</dbReference>
<evidence type="ECO:0000256" key="8">
    <source>
        <dbReference type="ARBA" id="ARBA00022833"/>
    </source>
</evidence>
<keyword evidence="5 13" id="KW-0436">Ligase</keyword>
<dbReference type="GO" id="GO:0006423">
    <property type="term" value="P:cysteinyl-tRNA aminoacylation"/>
    <property type="evidence" value="ECO:0007669"/>
    <property type="project" value="UniProtKB-UniRule"/>
</dbReference>
<name>A0A1Y1RVU8_9SPIO</name>
<dbReference type="InterPro" id="IPR032678">
    <property type="entry name" value="tRNA-synt_1_cat_dom"/>
</dbReference>
<feature type="binding site" evidence="13">
    <location>
        <position position="222"/>
    </location>
    <ligand>
        <name>Zn(2+)</name>
        <dbReference type="ChEBI" id="CHEBI:29105"/>
    </ligand>
</feature>
<dbReference type="GO" id="GO:0004817">
    <property type="term" value="F:cysteine-tRNA ligase activity"/>
    <property type="evidence" value="ECO:0007669"/>
    <property type="project" value="UniProtKB-UniRule"/>
</dbReference>
<keyword evidence="4 13" id="KW-0963">Cytoplasm</keyword>
<dbReference type="GO" id="GO:0008270">
    <property type="term" value="F:zinc ion binding"/>
    <property type="evidence" value="ECO:0007669"/>
    <property type="project" value="UniProtKB-UniRule"/>
</dbReference>
<feature type="binding site" evidence="13">
    <location>
        <position position="251"/>
    </location>
    <ligand>
        <name>Zn(2+)</name>
        <dbReference type="ChEBI" id="CHEBI:29105"/>
    </ligand>
</feature>
<reference evidence="16 17" key="1">
    <citation type="submission" date="2017-03" db="EMBL/GenBank/DDBJ databases">
        <title>Draft Genome sequence of Marispirochaeta sp. strain JC444.</title>
        <authorList>
            <person name="Shivani Y."/>
            <person name="Subhash Y."/>
            <person name="Sasikala C."/>
            <person name="Ramana C."/>
        </authorList>
    </citation>
    <scope>NUCLEOTIDE SEQUENCE [LARGE SCALE GENOMIC DNA]</scope>
    <source>
        <strain evidence="16 17">JC444</strain>
    </source>
</reference>
<keyword evidence="10 13" id="KW-0648">Protein biosynthesis</keyword>
<feature type="domain" description="tRNA synthetases class I catalytic" evidence="14">
    <location>
        <begin position="17"/>
        <end position="327"/>
    </location>
</feature>
<evidence type="ECO:0000256" key="9">
    <source>
        <dbReference type="ARBA" id="ARBA00022840"/>
    </source>
</evidence>
<comment type="subunit">
    <text evidence="3 13">Monomer.</text>
</comment>
<evidence type="ECO:0000256" key="1">
    <source>
        <dbReference type="ARBA" id="ARBA00004496"/>
    </source>
</evidence>
<dbReference type="AlphaFoldDB" id="A0A1Y1RVU8"/>
<dbReference type="Gene3D" id="1.20.120.1910">
    <property type="entry name" value="Cysteine-tRNA ligase, C-terminal anti-codon recognition domain"/>
    <property type="match status" value="1"/>
</dbReference>
<feature type="short sequence motif" description="'KMSKS' region" evidence="13">
    <location>
        <begin position="279"/>
        <end position="283"/>
    </location>
</feature>
<keyword evidence="7 13" id="KW-0547">Nucleotide-binding</keyword>
<dbReference type="EC" id="6.1.1.16" evidence="13"/>
<evidence type="ECO:0000256" key="10">
    <source>
        <dbReference type="ARBA" id="ARBA00022917"/>
    </source>
</evidence>
<dbReference type="RefSeq" id="WP_083052143.1">
    <property type="nucleotide sequence ID" value="NZ_MWQY01000019.1"/>
</dbReference>
<feature type="binding site" evidence="13">
    <location>
        <position position="247"/>
    </location>
    <ligand>
        <name>Zn(2+)</name>
        <dbReference type="ChEBI" id="CHEBI:29105"/>
    </ligand>
</feature>